<dbReference type="EMBL" id="CP000663">
    <property type="protein sequence ID" value="ABP72976.1"/>
    <property type="molecule type" value="Genomic_DNA"/>
</dbReference>
<sequence length="130" mass="13978" precursor="true">MVCAPTCGPEIPGIPVSHQSLERHPAMLANLDERDLSRLQKLGQVRPRDVQHVGRLLGREHRAHGHQRDHVAARGMAQEFDDQLANPSGPLPAVQAPSPAVLPPCGRNDPAAIGARDGEHSTPRPVGRSL</sequence>
<evidence type="ECO:0000313" key="2">
    <source>
        <dbReference type="EMBL" id="ABP72976.1"/>
    </source>
</evidence>
<feature type="region of interest" description="Disordered" evidence="1">
    <location>
        <begin position="77"/>
        <end position="130"/>
    </location>
</feature>
<dbReference type="KEGG" id="rsq:Rsph17025_4125"/>
<protein>
    <submittedName>
        <fullName evidence="2">Uncharacterized protein</fullName>
    </submittedName>
</protein>
<organism evidence="2">
    <name type="scientific">Cereibacter sphaeroides (strain ATCC 17025 / ATH 2.4.3)</name>
    <name type="common">Rhodobacter sphaeroides</name>
    <dbReference type="NCBI Taxonomy" id="349102"/>
    <lineage>
        <taxon>Bacteria</taxon>
        <taxon>Pseudomonadati</taxon>
        <taxon>Pseudomonadota</taxon>
        <taxon>Alphaproteobacteria</taxon>
        <taxon>Rhodobacterales</taxon>
        <taxon>Paracoccaceae</taxon>
        <taxon>Cereibacter</taxon>
    </lineage>
</organism>
<dbReference type="AlphaFoldDB" id="A4X012"/>
<evidence type="ECO:0000256" key="1">
    <source>
        <dbReference type="SAM" id="MobiDB-lite"/>
    </source>
</evidence>
<keyword evidence="2" id="KW-0614">Plasmid</keyword>
<dbReference type="HOGENOM" id="CLU_1936503_0_0_5"/>
<geneLocation type="plasmid" evidence="2">
    <name>pRSPA02</name>
</geneLocation>
<accession>A4X012</accession>
<gene>
    <name evidence="2" type="ordered locus">Rsph17025_4125</name>
</gene>
<name>A4X012_CERS5</name>
<reference evidence="2" key="1">
    <citation type="submission" date="2007-04" db="EMBL/GenBank/DDBJ databases">
        <title>Complete sequence of plasmid pRSPA02 of Rhodobacter sphaeroides ATCC 17025.</title>
        <authorList>
            <consortium name="US DOE Joint Genome Institute"/>
            <person name="Copeland A."/>
            <person name="Lucas S."/>
            <person name="Lapidus A."/>
            <person name="Barry K."/>
            <person name="Detter J.C."/>
            <person name="Glavina del Rio T."/>
            <person name="Hammon N."/>
            <person name="Israni S."/>
            <person name="Dalin E."/>
            <person name="Tice H."/>
            <person name="Pitluck S."/>
            <person name="Chertkov O."/>
            <person name="Brettin T."/>
            <person name="Bruce D."/>
            <person name="Han C."/>
            <person name="Schmutz J."/>
            <person name="Larimer F."/>
            <person name="Land M."/>
            <person name="Hauser L."/>
            <person name="Kyrpides N."/>
            <person name="Kim E."/>
            <person name="Richardson P."/>
            <person name="Mackenzie C."/>
            <person name="Choudhary M."/>
            <person name="Donohue T.J."/>
            <person name="Kaplan S."/>
        </authorList>
    </citation>
    <scope>NUCLEOTIDE SEQUENCE [LARGE SCALE GENOMIC DNA]</scope>
    <source>
        <strain evidence="2">ATCC 17025</strain>
        <plasmid evidence="2">pRSPA02</plasmid>
    </source>
</reference>
<proteinExistence type="predicted"/>